<organism evidence="2">
    <name type="scientific">hydrocarbon metagenome</name>
    <dbReference type="NCBI Taxonomy" id="938273"/>
    <lineage>
        <taxon>unclassified sequences</taxon>
        <taxon>metagenomes</taxon>
        <taxon>ecological metagenomes</taxon>
    </lineage>
</organism>
<evidence type="ECO:0000259" key="1">
    <source>
        <dbReference type="PROSITE" id="PS51384"/>
    </source>
</evidence>
<dbReference type="GO" id="GO:0006221">
    <property type="term" value="P:pyrimidine nucleotide biosynthetic process"/>
    <property type="evidence" value="ECO:0007669"/>
    <property type="project" value="InterPro"/>
</dbReference>
<gene>
    <name evidence="2" type="ORF">ASZ90_014247</name>
</gene>
<name>A0A0W8F679_9ZZZZ</name>
<dbReference type="InterPro" id="IPR039261">
    <property type="entry name" value="FNR_nucleotide-bd"/>
</dbReference>
<dbReference type="InterPro" id="IPR017938">
    <property type="entry name" value="Riboflavin_synthase-like_b-brl"/>
</dbReference>
<dbReference type="InterPro" id="IPR019480">
    <property type="entry name" value="Dihydroorotate_DH_Fe-S-bd"/>
</dbReference>
<dbReference type="PROSITE" id="PS51384">
    <property type="entry name" value="FAD_FR"/>
    <property type="match status" value="1"/>
</dbReference>
<dbReference type="CDD" id="cd06219">
    <property type="entry name" value="DHOD_e_trans_like1"/>
    <property type="match status" value="1"/>
</dbReference>
<dbReference type="GO" id="GO:0016491">
    <property type="term" value="F:oxidoreductase activity"/>
    <property type="evidence" value="ECO:0007669"/>
    <property type="project" value="InterPro"/>
</dbReference>
<dbReference type="GO" id="GO:0050660">
    <property type="term" value="F:flavin adenine dinucleotide binding"/>
    <property type="evidence" value="ECO:0007669"/>
    <property type="project" value="InterPro"/>
</dbReference>
<dbReference type="PANTHER" id="PTHR43513">
    <property type="entry name" value="DIHYDROOROTATE DEHYDROGENASE B (NAD(+)), ELECTRON TRANSFER SUBUNIT"/>
    <property type="match status" value="1"/>
</dbReference>
<reference evidence="2" key="1">
    <citation type="journal article" date="2015" name="Proc. Natl. Acad. Sci. U.S.A.">
        <title>Networks of energetic and metabolic interactions define dynamics in microbial communities.</title>
        <authorList>
            <person name="Embree M."/>
            <person name="Liu J.K."/>
            <person name="Al-Bassam M.M."/>
            <person name="Zengler K."/>
        </authorList>
    </citation>
    <scope>NUCLEOTIDE SEQUENCE</scope>
</reference>
<sequence>MYEIVTKETVAPNIIHMKFKAPKIASSAKPGQFVIIRVDEKGERIPMGLAGWDEKEGTVDIVFYVLGTSTAKLSTMCEGDSLANIAGPLGKPSEIENFGRVICACGCFGVGPSLPLVKALKEKGNYVITVVEGRGPDFVFWTDALGQFSDEVHVVTGCGKTAWANDFIEQELQSGKKINRIFAHGCPFMMKVSSDASRAAGVDTTVSLTPIMVDGTGMCGACRVEVGGETKFACVDGPEFEGHDINWDGLVLRLRQLIPEEDKSFNIWERDNWHKLMDCRHKKSFNPAKRMSVEEIEHTEANCKLAGV</sequence>
<dbReference type="GO" id="GO:0051537">
    <property type="term" value="F:2 iron, 2 sulfur cluster binding"/>
    <property type="evidence" value="ECO:0007669"/>
    <property type="project" value="InterPro"/>
</dbReference>
<accession>A0A0W8F679</accession>
<dbReference type="InterPro" id="IPR017927">
    <property type="entry name" value="FAD-bd_FR_type"/>
</dbReference>
<proteinExistence type="predicted"/>
<dbReference type="InterPro" id="IPR012165">
    <property type="entry name" value="Cyt_c3_hydrogenase_gsu"/>
</dbReference>
<evidence type="ECO:0000313" key="2">
    <source>
        <dbReference type="EMBL" id="KUG16082.1"/>
    </source>
</evidence>
<dbReference type="Gene3D" id="2.40.30.10">
    <property type="entry name" value="Translation factors"/>
    <property type="match status" value="1"/>
</dbReference>
<dbReference type="PANTHER" id="PTHR43513:SF3">
    <property type="entry name" value="DIHYDROOROTATE DEHYDROGENASE B (NAD(+)), ELECTRON TRANSFER SUBUNIT-RELATED"/>
    <property type="match status" value="1"/>
</dbReference>
<dbReference type="NCBIfam" id="NF004862">
    <property type="entry name" value="PRK06222.1"/>
    <property type="match status" value="1"/>
</dbReference>
<comment type="caution">
    <text evidence="2">The sequence shown here is derived from an EMBL/GenBank/DDBJ whole genome shotgun (WGS) entry which is preliminary data.</text>
</comment>
<dbReference type="SUPFAM" id="SSF63380">
    <property type="entry name" value="Riboflavin synthase domain-like"/>
    <property type="match status" value="1"/>
</dbReference>
<protein>
    <submittedName>
        <fullName evidence="2">Hydrogenase, subunit gamma related</fullName>
    </submittedName>
</protein>
<dbReference type="SUPFAM" id="SSF52343">
    <property type="entry name" value="Ferredoxin reductase-like, C-terminal NADP-linked domain"/>
    <property type="match status" value="1"/>
</dbReference>
<dbReference type="AlphaFoldDB" id="A0A0W8F679"/>
<dbReference type="PIRSF" id="PIRSF006816">
    <property type="entry name" value="Cyc3_hyd_g"/>
    <property type="match status" value="1"/>
</dbReference>
<dbReference type="EMBL" id="LNQE01001515">
    <property type="protein sequence ID" value="KUG16082.1"/>
    <property type="molecule type" value="Genomic_DNA"/>
</dbReference>
<dbReference type="Pfam" id="PF10418">
    <property type="entry name" value="DHODB_Fe-S_bind"/>
    <property type="match status" value="1"/>
</dbReference>
<dbReference type="Gene3D" id="3.40.50.80">
    <property type="entry name" value="Nucleotide-binding domain of ferredoxin-NADP reductase (FNR) module"/>
    <property type="match status" value="1"/>
</dbReference>
<feature type="domain" description="FAD-binding FR-type" evidence="1">
    <location>
        <begin position="1"/>
        <end position="95"/>
    </location>
</feature>
<dbReference type="InterPro" id="IPR050353">
    <property type="entry name" value="PyrK_electron_transfer"/>
</dbReference>